<gene>
    <name evidence="1" type="ORF">GA0074696_3779</name>
</gene>
<dbReference type="InterPro" id="IPR038563">
    <property type="entry name" value="Endonuclease_7_sf"/>
</dbReference>
<evidence type="ECO:0000313" key="2">
    <source>
        <dbReference type="Proteomes" id="UP000198228"/>
    </source>
</evidence>
<accession>A0A1C4YWF8</accession>
<protein>
    <submittedName>
        <fullName evidence="1">Recombination endonuclease VII</fullName>
    </submittedName>
</protein>
<dbReference type="Proteomes" id="UP000198228">
    <property type="component" value="Chromosome I"/>
</dbReference>
<organism evidence="1 2">
    <name type="scientific">Micromonospora purpureochromogenes</name>
    <dbReference type="NCBI Taxonomy" id="47872"/>
    <lineage>
        <taxon>Bacteria</taxon>
        <taxon>Bacillati</taxon>
        <taxon>Actinomycetota</taxon>
        <taxon>Actinomycetes</taxon>
        <taxon>Micromonosporales</taxon>
        <taxon>Micromonosporaceae</taxon>
        <taxon>Micromonospora</taxon>
    </lineage>
</organism>
<keyword evidence="1" id="KW-0540">Nuclease</keyword>
<dbReference type="AlphaFoldDB" id="A0A1C4YWF8"/>
<proteinExistence type="predicted"/>
<keyword evidence="1" id="KW-0255">Endonuclease</keyword>
<dbReference type="SUPFAM" id="SSF54060">
    <property type="entry name" value="His-Me finger endonucleases"/>
    <property type="match status" value="1"/>
</dbReference>
<evidence type="ECO:0000313" key="1">
    <source>
        <dbReference type="EMBL" id="SCF25014.1"/>
    </source>
</evidence>
<dbReference type="Pfam" id="PF02945">
    <property type="entry name" value="Endonuclease_7"/>
    <property type="match status" value="1"/>
</dbReference>
<dbReference type="RefSeq" id="WP_088962299.1">
    <property type="nucleotide sequence ID" value="NZ_LT607410.1"/>
</dbReference>
<dbReference type="EMBL" id="LT607410">
    <property type="protein sequence ID" value="SCF25014.1"/>
    <property type="molecule type" value="Genomic_DNA"/>
</dbReference>
<name>A0A1C4YWF8_9ACTN</name>
<dbReference type="InterPro" id="IPR004211">
    <property type="entry name" value="Endonuclease_7"/>
</dbReference>
<dbReference type="GO" id="GO:0004519">
    <property type="term" value="F:endonuclease activity"/>
    <property type="evidence" value="ECO:0007669"/>
    <property type="project" value="UniProtKB-KW"/>
</dbReference>
<keyword evidence="1" id="KW-0378">Hydrolase</keyword>
<reference evidence="1 2" key="1">
    <citation type="submission" date="2016-06" db="EMBL/GenBank/DDBJ databases">
        <authorList>
            <person name="Kjaerup R.B."/>
            <person name="Dalgaard T.S."/>
            <person name="Juul-Madsen H.R."/>
        </authorList>
    </citation>
    <scope>NUCLEOTIDE SEQUENCE [LARGE SCALE GENOMIC DNA]</scope>
    <source>
        <strain evidence="1 2">DSM 43821</strain>
    </source>
</reference>
<dbReference type="Gene3D" id="3.40.1800.10">
    <property type="entry name" value="His-Me finger endonucleases"/>
    <property type="match status" value="1"/>
</dbReference>
<sequence length="184" mass="20835">MFDLRSGKVRPQCKPALPLTEFHRDRRRVDALAFYCKACATARSEESRRRRGIAPQKRSPVPVAEGLKETRQRLHGGSREYHLRRRYGVGQKEFDELLAEQGGVCAICGGADPQHLDHDHRTGWVRGILCFNCNGGLGQFRDSPTRLARAITYLRGTTWQRALIHPGVYQMCSPTRGRPPSPRS</sequence>
<dbReference type="InterPro" id="IPR044925">
    <property type="entry name" value="His-Me_finger_sf"/>
</dbReference>